<dbReference type="Proteomes" id="UP000183018">
    <property type="component" value="Unassembled WGS sequence"/>
</dbReference>
<accession>A0A1I3HYF0</accession>
<keyword evidence="3" id="KW-1185">Reference proteome</keyword>
<dbReference type="EMBL" id="FORC01000001">
    <property type="protein sequence ID" value="SFI40711.1"/>
    <property type="molecule type" value="Genomic_DNA"/>
</dbReference>
<dbReference type="InterPro" id="IPR036005">
    <property type="entry name" value="Creatinase/aminopeptidase-like"/>
</dbReference>
<protein>
    <submittedName>
        <fullName evidence="2">Methionine aminopeptidase</fullName>
    </submittedName>
</protein>
<dbReference type="PANTHER" id="PTHR43330:SF27">
    <property type="entry name" value="METHIONINE AMINOPEPTIDASE"/>
    <property type="match status" value="1"/>
</dbReference>
<dbReference type="AlphaFoldDB" id="A0A1I3HYF0"/>
<evidence type="ECO:0000259" key="1">
    <source>
        <dbReference type="Pfam" id="PF00557"/>
    </source>
</evidence>
<proteinExistence type="predicted"/>
<reference evidence="3" key="1">
    <citation type="submission" date="2016-10" db="EMBL/GenBank/DDBJ databases">
        <authorList>
            <person name="Varghese N."/>
            <person name="Submissions S."/>
        </authorList>
    </citation>
    <scope>NUCLEOTIDE SEQUENCE [LARGE SCALE GENOMIC DNA]</scope>
    <source>
        <strain evidence="3">LMG 22563</strain>
    </source>
</reference>
<dbReference type="PANTHER" id="PTHR43330">
    <property type="entry name" value="METHIONINE AMINOPEPTIDASE"/>
    <property type="match status" value="1"/>
</dbReference>
<dbReference type="Gene3D" id="3.90.230.10">
    <property type="entry name" value="Creatinase/methionine aminopeptidase superfamily"/>
    <property type="match status" value="1"/>
</dbReference>
<feature type="domain" description="Peptidase M24" evidence="1">
    <location>
        <begin position="53"/>
        <end position="254"/>
    </location>
</feature>
<dbReference type="STRING" id="289370.SAMN05216602_1267"/>
<dbReference type="InterPro" id="IPR000994">
    <property type="entry name" value="Pept_M24"/>
</dbReference>
<organism evidence="2 3">
    <name type="scientific">Phytopseudomonas argentinensis</name>
    <dbReference type="NCBI Taxonomy" id="289370"/>
    <lineage>
        <taxon>Bacteria</taxon>
        <taxon>Pseudomonadati</taxon>
        <taxon>Pseudomonadota</taxon>
        <taxon>Gammaproteobacteria</taxon>
        <taxon>Pseudomonadales</taxon>
        <taxon>Pseudomonadaceae</taxon>
        <taxon>Phytopseudomonas</taxon>
    </lineage>
</organism>
<name>A0A1I3HYF0_9GAMM</name>
<dbReference type="Pfam" id="PF00557">
    <property type="entry name" value="Peptidase_M24"/>
    <property type="match status" value="1"/>
</dbReference>
<gene>
    <name evidence="2" type="ORF">SAMN05216602_1267</name>
</gene>
<dbReference type="GO" id="GO:0005829">
    <property type="term" value="C:cytosol"/>
    <property type="evidence" value="ECO:0007669"/>
    <property type="project" value="TreeGrafter"/>
</dbReference>
<sequence>MPAFLDKALRELGRRFSRQPESAATLIERYQTKNQQLAARIALLPDRERLDSIREQAPAVSRLLRDLAPLIGPQSNGLALQDQIVQEFERLGWQPMLVGYKGYPAAVPISIGKAVLSGFPTANPLPDNALVTIEMVAASSTAYLAQSWTFAGAKAEAKQLALLETGRQALKAGVACIRPGERVDAIGDAIAEVLDAHDLQPVIEYSGHGMGKDRMQSPLILCYRNNYSKNERLQVGQILNVLVPAKPGVRGVRFDTQNFQEVFTQDGKEAVVFSAMVEVTQEGHRLLSEWVD</sequence>
<keyword evidence="2" id="KW-0645">Protease</keyword>
<dbReference type="GO" id="GO:0070006">
    <property type="term" value="F:metalloaminopeptidase activity"/>
    <property type="evidence" value="ECO:0007669"/>
    <property type="project" value="TreeGrafter"/>
</dbReference>
<dbReference type="SUPFAM" id="SSF55920">
    <property type="entry name" value="Creatinase/aminopeptidase"/>
    <property type="match status" value="1"/>
</dbReference>
<keyword evidence="2" id="KW-0031">Aminopeptidase</keyword>
<keyword evidence="2" id="KW-0378">Hydrolase</keyword>
<dbReference type="RefSeq" id="WP_167364651.1">
    <property type="nucleotide sequence ID" value="NZ_FORC01000001.1"/>
</dbReference>
<evidence type="ECO:0000313" key="3">
    <source>
        <dbReference type="Proteomes" id="UP000183018"/>
    </source>
</evidence>
<evidence type="ECO:0000313" key="2">
    <source>
        <dbReference type="EMBL" id="SFI40711.1"/>
    </source>
</evidence>